<feature type="region of interest" description="Disordered" evidence="11">
    <location>
        <begin position="169"/>
        <end position="208"/>
    </location>
</feature>
<comment type="caution">
    <text evidence="13">The sequence shown here is derived from an EMBL/GenBank/DDBJ whole genome shotgun (WGS) entry which is preliminary data.</text>
</comment>
<dbReference type="Proteomes" id="UP000578819">
    <property type="component" value="Unassembled WGS sequence"/>
</dbReference>
<dbReference type="GO" id="GO:0016757">
    <property type="term" value="F:glycosyltransferase activity"/>
    <property type="evidence" value="ECO:0007669"/>
    <property type="project" value="UniProtKB-KW"/>
</dbReference>
<dbReference type="PANTHER" id="PTHR48090">
    <property type="entry name" value="UNDECAPRENYL-PHOSPHATE 4-DEOXY-4-FORMAMIDO-L-ARABINOSE TRANSFERASE-RELATED"/>
    <property type="match status" value="1"/>
</dbReference>
<evidence type="ECO:0000256" key="6">
    <source>
        <dbReference type="ARBA" id="ARBA00022842"/>
    </source>
</evidence>
<evidence type="ECO:0000256" key="4">
    <source>
        <dbReference type="ARBA" id="ARBA00022676"/>
    </source>
</evidence>
<dbReference type="Pfam" id="PF00535">
    <property type="entry name" value="Glycos_transf_2"/>
    <property type="match status" value="1"/>
</dbReference>
<evidence type="ECO:0000313" key="13">
    <source>
        <dbReference type="EMBL" id="MBB4962224.1"/>
    </source>
</evidence>
<dbReference type="SUPFAM" id="SSF53448">
    <property type="entry name" value="Nucleotide-diphospho-sugar transferases"/>
    <property type="match status" value="1"/>
</dbReference>
<dbReference type="InterPro" id="IPR001173">
    <property type="entry name" value="Glyco_trans_2-like"/>
</dbReference>
<comment type="catalytic activity">
    <reaction evidence="10">
        <text>an NDP-alpha-D-glucose + (2R)-3-phosphoglycerate = (2R)-2-O-(alpha-D-glucopyranosyl)-3-phospho-glycerate + a ribonucleoside 5'-diphosphate + H(+)</text>
        <dbReference type="Rhea" id="RHEA:47244"/>
        <dbReference type="ChEBI" id="CHEBI:15378"/>
        <dbReference type="ChEBI" id="CHEBI:57930"/>
        <dbReference type="ChEBI" id="CHEBI:58272"/>
        <dbReference type="ChEBI" id="CHEBI:62600"/>
        <dbReference type="ChEBI" id="CHEBI:76533"/>
        <dbReference type="EC" id="2.4.1.266"/>
    </reaction>
    <physiologicalReaction direction="left-to-right" evidence="10">
        <dbReference type="Rhea" id="RHEA:47245"/>
    </physiologicalReaction>
</comment>
<keyword evidence="6" id="KW-0460">Magnesium</keyword>
<accession>A0A7W7WSN9</accession>
<proteinExistence type="inferred from homology"/>
<feature type="compositionally biased region" description="Basic and acidic residues" evidence="11">
    <location>
        <begin position="172"/>
        <end position="203"/>
    </location>
</feature>
<evidence type="ECO:0000256" key="8">
    <source>
        <dbReference type="ARBA" id="ARBA00040894"/>
    </source>
</evidence>
<dbReference type="InterPro" id="IPR050256">
    <property type="entry name" value="Glycosyltransferase_2"/>
</dbReference>
<sequence>MRHSRATVSPVVEAWTAYRTASAGEWTADQLMAAKGDTRVSVVIPAHDEENTVGPIVTTIRRYLVERVPLVDELIVVDSHSTDRTAAKAAAAGAEVVGQDEISRNLPRLDGKGGALWAGLAGSTGDVIAFVDADLREFRPHFVTGLLGPLLLDPSVAFVKGFYHRPLIGTESRPDSPGRDSVDPDSPGRDAHRGGRDGDRADIDPDGGGRVTELAARPLLNLFWPELAGFVQPLAGEYAGRRTALERIPFVSDYGVEIAMLIDLLELVGLDALAQVDLGERLHRHQSTDALGRMSAQIMLTAWSRLQRQGRVTATGTPAGVLTQFRRGAATAVPSLDREIVVSDVSVQERPPLIELRDRLSGLGRVSV</sequence>
<evidence type="ECO:0000256" key="5">
    <source>
        <dbReference type="ARBA" id="ARBA00022679"/>
    </source>
</evidence>
<gene>
    <name evidence="13" type="ORF">FHR38_005957</name>
</gene>
<comment type="catalytic activity">
    <reaction evidence="9">
        <text>(2R)-3-phosphoglycerate + UDP-alpha-D-glucose = (2R)-2-O-(alpha-D-glucopyranosyl)-3-phospho-glycerate + UDP + H(+)</text>
        <dbReference type="Rhea" id="RHEA:31319"/>
        <dbReference type="ChEBI" id="CHEBI:15378"/>
        <dbReference type="ChEBI" id="CHEBI:58223"/>
        <dbReference type="ChEBI" id="CHEBI:58272"/>
        <dbReference type="ChEBI" id="CHEBI:58885"/>
        <dbReference type="ChEBI" id="CHEBI:62600"/>
        <dbReference type="EC" id="2.4.1.266"/>
    </reaction>
    <physiologicalReaction direction="left-to-right" evidence="9">
        <dbReference type="Rhea" id="RHEA:31320"/>
    </physiologicalReaction>
</comment>
<keyword evidence="4 13" id="KW-0328">Glycosyltransferase</keyword>
<comment type="similarity">
    <text evidence="3">Belongs to the glycosyltransferase 2 family.</text>
</comment>
<name>A0A7W7WSN9_9ACTN</name>
<dbReference type="EC" id="2.4.1.266" evidence="7"/>
<organism evidence="13 14">
    <name type="scientific">Micromonospora polyrhachis</name>
    <dbReference type="NCBI Taxonomy" id="1282883"/>
    <lineage>
        <taxon>Bacteria</taxon>
        <taxon>Bacillati</taxon>
        <taxon>Actinomycetota</taxon>
        <taxon>Actinomycetes</taxon>
        <taxon>Micromonosporales</taxon>
        <taxon>Micromonosporaceae</taxon>
        <taxon>Micromonospora</taxon>
    </lineage>
</organism>
<comment type="cofactor">
    <cofactor evidence="1">
        <name>Mn(2+)</name>
        <dbReference type="ChEBI" id="CHEBI:29035"/>
    </cofactor>
</comment>
<dbReference type="Gene3D" id="3.90.550.10">
    <property type="entry name" value="Spore Coat Polysaccharide Biosynthesis Protein SpsA, Chain A"/>
    <property type="match status" value="1"/>
</dbReference>
<dbReference type="AlphaFoldDB" id="A0A7W7WSN9"/>
<keyword evidence="5 13" id="KW-0808">Transferase</keyword>
<dbReference type="InterPro" id="IPR029044">
    <property type="entry name" value="Nucleotide-diphossugar_trans"/>
</dbReference>
<evidence type="ECO:0000256" key="2">
    <source>
        <dbReference type="ARBA" id="ARBA00001946"/>
    </source>
</evidence>
<comment type="cofactor">
    <cofactor evidence="2">
        <name>Mg(2+)</name>
        <dbReference type="ChEBI" id="CHEBI:18420"/>
    </cofactor>
</comment>
<evidence type="ECO:0000313" key="14">
    <source>
        <dbReference type="Proteomes" id="UP000578819"/>
    </source>
</evidence>
<dbReference type="PANTHER" id="PTHR48090:SF10">
    <property type="entry name" value="GLUCOSYL-3-PHOSPHOGLYCERATE SYNTHASE"/>
    <property type="match status" value="1"/>
</dbReference>
<evidence type="ECO:0000256" key="9">
    <source>
        <dbReference type="ARBA" id="ARBA00048689"/>
    </source>
</evidence>
<keyword evidence="14" id="KW-1185">Reference proteome</keyword>
<evidence type="ECO:0000256" key="1">
    <source>
        <dbReference type="ARBA" id="ARBA00001936"/>
    </source>
</evidence>
<feature type="domain" description="Glycosyltransferase 2-like" evidence="12">
    <location>
        <begin position="41"/>
        <end position="166"/>
    </location>
</feature>
<evidence type="ECO:0000259" key="12">
    <source>
        <dbReference type="Pfam" id="PF00535"/>
    </source>
</evidence>
<evidence type="ECO:0000256" key="10">
    <source>
        <dbReference type="ARBA" id="ARBA00048997"/>
    </source>
</evidence>
<evidence type="ECO:0000256" key="3">
    <source>
        <dbReference type="ARBA" id="ARBA00006739"/>
    </source>
</evidence>
<protein>
    <recommendedName>
        <fullName evidence="8">Glucosyl-3-phosphoglycerate synthase</fullName>
        <ecNumber evidence="7">2.4.1.266</ecNumber>
    </recommendedName>
</protein>
<evidence type="ECO:0000256" key="11">
    <source>
        <dbReference type="SAM" id="MobiDB-lite"/>
    </source>
</evidence>
<reference evidence="13 14" key="1">
    <citation type="submission" date="2020-08" db="EMBL/GenBank/DDBJ databases">
        <title>Sequencing the genomes of 1000 actinobacteria strains.</title>
        <authorList>
            <person name="Klenk H.-P."/>
        </authorList>
    </citation>
    <scope>NUCLEOTIDE SEQUENCE [LARGE SCALE GENOMIC DNA]</scope>
    <source>
        <strain evidence="13 14">DSM 45886</strain>
    </source>
</reference>
<evidence type="ECO:0000256" key="7">
    <source>
        <dbReference type="ARBA" id="ARBA00039022"/>
    </source>
</evidence>
<dbReference type="EMBL" id="JACHJW010000001">
    <property type="protein sequence ID" value="MBB4962224.1"/>
    <property type="molecule type" value="Genomic_DNA"/>
</dbReference>